<dbReference type="EMBL" id="BDIP01001481">
    <property type="protein sequence ID" value="GCA62812.1"/>
    <property type="molecule type" value="Genomic_DNA"/>
</dbReference>
<dbReference type="InterPro" id="IPR052220">
    <property type="entry name" value="METTL25"/>
</dbReference>
<name>A0A391P2X0_9EUKA</name>
<organism evidence="3 4">
    <name type="scientific">Kipferlia bialata</name>
    <dbReference type="NCBI Taxonomy" id="797122"/>
    <lineage>
        <taxon>Eukaryota</taxon>
        <taxon>Metamonada</taxon>
        <taxon>Carpediemonas-like organisms</taxon>
        <taxon>Kipferlia</taxon>
    </lineage>
</organism>
<dbReference type="InterPro" id="IPR025714">
    <property type="entry name" value="Methyltranfer_dom"/>
</dbReference>
<accession>A0A391P2X0</accession>
<protein>
    <recommendedName>
        <fullName evidence="2">Methyltransferase domain-containing protein</fullName>
    </recommendedName>
</protein>
<feature type="region of interest" description="Disordered" evidence="1">
    <location>
        <begin position="332"/>
        <end position="359"/>
    </location>
</feature>
<evidence type="ECO:0000259" key="2">
    <source>
        <dbReference type="Pfam" id="PF13679"/>
    </source>
</evidence>
<evidence type="ECO:0000313" key="4">
    <source>
        <dbReference type="Proteomes" id="UP000265618"/>
    </source>
</evidence>
<sequence>MSGDDGRESPRVYVRGIHDAVSIGTRTPSGTTLTTSSALNDHLCTVVDALGQSLRYVHVFFTNLYLDTLGSPDHPSDDTPIYPEDAWRQLSTAIFMDESLLDGVSSLYEWGPSHFAKLRQSLSHGTSPDSNPLLSLLSDAHRLSLSGSVPTSTSVPDAPLPMPLCLQKGVAEAKAKEIVLLGRVIRETVPLSTPSVGDIQPAVVDFGAGKGYLSHYIAETTPYTAVALEGSRAHTQRLLKRTVQLFGKNGAWGKRGRSGPGREGYTLPGRLVSRCGLVDGDTSLEDVQALVRGEGEGVGLDDAIVDGPGAKRMQQQYAREGRDVVAPQRETGCPVQGVSADTISTGQRGEGPAPSSAPSPSPLCLVGLHACGDLSAMMCRIMTHRQRLRGTGTRHSLITVPCCYTHLTPAHFPLSQGMRERLHLSEEMSLPYSSVTLPSSPLPYTVGGDLLNAANQYMGRASRMRGGLGSFVARAGLQRLIKLHFPGHDTMRRIIVQDKAPQMPWDVVRHWLCVGAGGEEGNAAVSSNLDALAEWAHRVLRSLPDRPCSQTPNPYLSPSTPDLSLKWCREQFTTVLQRTWEMGACMLARAAVGQMMETFILLDRAVYLAENSPSDSSVCVFPVFPLSLSPRSRAVCVVPSTDTERIEDMMGVGPAVDKI</sequence>
<dbReference type="PANTHER" id="PTHR12496">
    <property type="entry name" value="CGI-41 METHYLTRANSFERASE"/>
    <property type="match status" value="1"/>
</dbReference>
<reference evidence="3 4" key="1">
    <citation type="journal article" date="2018" name="PLoS ONE">
        <title>The draft genome of Kipferlia bialata reveals reductive genome evolution in fornicate parasites.</title>
        <authorList>
            <person name="Tanifuji G."/>
            <person name="Takabayashi S."/>
            <person name="Kume K."/>
            <person name="Takagi M."/>
            <person name="Nakayama T."/>
            <person name="Kamikawa R."/>
            <person name="Inagaki Y."/>
            <person name="Hashimoto T."/>
        </authorList>
    </citation>
    <scope>NUCLEOTIDE SEQUENCE [LARGE SCALE GENOMIC DNA]</scope>
    <source>
        <strain evidence="3">NY0173</strain>
    </source>
</reference>
<comment type="caution">
    <text evidence="3">The sequence shown here is derived from an EMBL/GenBank/DDBJ whole genome shotgun (WGS) entry which is preliminary data.</text>
</comment>
<proteinExistence type="predicted"/>
<evidence type="ECO:0000256" key="1">
    <source>
        <dbReference type="SAM" id="MobiDB-lite"/>
    </source>
</evidence>
<dbReference type="PANTHER" id="PTHR12496:SF0">
    <property type="entry name" value="METHYLTRANSFERASE DOMAIN-CONTAINING PROTEIN"/>
    <property type="match status" value="1"/>
</dbReference>
<dbReference type="AlphaFoldDB" id="A0A391P2X0"/>
<dbReference type="OrthoDB" id="10258156at2759"/>
<evidence type="ECO:0000313" key="3">
    <source>
        <dbReference type="EMBL" id="GCA62812.1"/>
    </source>
</evidence>
<dbReference type="Proteomes" id="UP000265618">
    <property type="component" value="Unassembled WGS sequence"/>
</dbReference>
<gene>
    <name evidence="3" type="ORF">KIPB_005994</name>
</gene>
<dbReference type="Pfam" id="PF13679">
    <property type="entry name" value="Methyltransf_32"/>
    <property type="match status" value="1"/>
</dbReference>
<feature type="domain" description="Methyltransferase" evidence="2">
    <location>
        <begin position="174"/>
        <end position="408"/>
    </location>
</feature>
<keyword evidence="4" id="KW-1185">Reference proteome</keyword>